<evidence type="ECO:0000313" key="3">
    <source>
        <dbReference type="EMBL" id="OJJ25768.1"/>
    </source>
</evidence>
<organism evidence="3 4">
    <name type="scientific">Roseofilum reptotaenium AO1-A</name>
    <dbReference type="NCBI Taxonomy" id="1925591"/>
    <lineage>
        <taxon>Bacteria</taxon>
        <taxon>Bacillati</taxon>
        <taxon>Cyanobacteriota</taxon>
        <taxon>Cyanophyceae</taxon>
        <taxon>Desertifilales</taxon>
        <taxon>Desertifilaceae</taxon>
        <taxon>Roseofilum</taxon>
    </lineage>
</organism>
<dbReference type="InterPro" id="IPR019734">
    <property type="entry name" value="TPR_rpt"/>
</dbReference>
<dbReference type="Proteomes" id="UP000183940">
    <property type="component" value="Unassembled WGS sequence"/>
</dbReference>
<dbReference type="Gene3D" id="1.25.40.10">
    <property type="entry name" value="Tetratricopeptide repeat domain"/>
    <property type="match status" value="1"/>
</dbReference>
<name>A0A1L9QSY2_9CYAN</name>
<keyword evidence="4" id="KW-1185">Reference proteome</keyword>
<evidence type="ECO:0008006" key="5">
    <source>
        <dbReference type="Google" id="ProtNLM"/>
    </source>
</evidence>
<accession>A0A1L9QSY2</accession>
<feature type="transmembrane region" description="Helical" evidence="2">
    <location>
        <begin position="32"/>
        <end position="51"/>
    </location>
</feature>
<sequence length="245" mass="28092">MELWVISLFLIGLGLAGFGAIWTLVISFGESIFWGISYLFLPFIGALLFISIKWNKRSVKMSLFSQLVGIIFIGISAILAILQNWSFQNIIAHWTPKDKSETPVTQVMLNYPKQTVLSVEVAPETQPPYEPSISLRAYRSRSQFKRYMEVGYHAFDLEDYHTALINFEQALKEQPDNTYAQKAVENTQQRIQQGSYTQVMNAGYQAFDRQEYAIALEYFQIALEHRPGDSYALKAIDNTQRKLNP</sequence>
<proteinExistence type="predicted"/>
<evidence type="ECO:0000256" key="1">
    <source>
        <dbReference type="PROSITE-ProRule" id="PRU00339"/>
    </source>
</evidence>
<feature type="transmembrane region" description="Helical" evidence="2">
    <location>
        <begin position="7"/>
        <end position="26"/>
    </location>
</feature>
<feature type="transmembrane region" description="Helical" evidence="2">
    <location>
        <begin position="63"/>
        <end position="82"/>
    </location>
</feature>
<keyword evidence="2" id="KW-0472">Membrane</keyword>
<comment type="caution">
    <text evidence="3">The sequence shown here is derived from an EMBL/GenBank/DDBJ whole genome shotgun (WGS) entry which is preliminary data.</text>
</comment>
<evidence type="ECO:0000256" key="2">
    <source>
        <dbReference type="SAM" id="Phobius"/>
    </source>
</evidence>
<keyword evidence="2" id="KW-0812">Transmembrane</keyword>
<dbReference type="SUPFAM" id="SSF48452">
    <property type="entry name" value="TPR-like"/>
    <property type="match status" value="1"/>
</dbReference>
<dbReference type="AlphaFoldDB" id="A0A1L9QSY2"/>
<evidence type="ECO:0000313" key="4">
    <source>
        <dbReference type="Proteomes" id="UP000183940"/>
    </source>
</evidence>
<protein>
    <recommendedName>
        <fullName evidence="5">Tetratricopeptide repeat protein</fullName>
    </recommendedName>
</protein>
<dbReference type="SMART" id="SM00028">
    <property type="entry name" value="TPR"/>
    <property type="match status" value="2"/>
</dbReference>
<reference evidence="3" key="1">
    <citation type="submission" date="2016-10" db="EMBL/GenBank/DDBJ databases">
        <title>CRISPR-Cas defence system in Roseofilum reptotaenium: evidence of a bacteriophage-cyanobacterium arms race in the coral black band disease.</title>
        <authorList>
            <person name="Buerger P."/>
            <person name="Wood-Charlson E.M."/>
            <person name="Weynberg K.D."/>
            <person name="Willis B."/>
            <person name="Van Oppen M.J."/>
        </authorList>
    </citation>
    <scope>NUCLEOTIDE SEQUENCE [LARGE SCALE GENOMIC DNA]</scope>
    <source>
        <strain evidence="3">AO1-A</strain>
    </source>
</reference>
<dbReference type="STRING" id="1925591.BI308_09600"/>
<feature type="repeat" description="TPR" evidence="1">
    <location>
        <begin position="144"/>
        <end position="177"/>
    </location>
</feature>
<gene>
    <name evidence="3" type="ORF">BI308_09600</name>
</gene>
<keyword evidence="1" id="KW-0802">TPR repeat</keyword>
<dbReference type="PROSITE" id="PS50005">
    <property type="entry name" value="TPR"/>
    <property type="match status" value="1"/>
</dbReference>
<dbReference type="EMBL" id="MLAW01000013">
    <property type="protein sequence ID" value="OJJ25768.1"/>
    <property type="molecule type" value="Genomic_DNA"/>
</dbReference>
<keyword evidence="2" id="KW-1133">Transmembrane helix</keyword>
<dbReference type="InterPro" id="IPR011990">
    <property type="entry name" value="TPR-like_helical_dom_sf"/>
</dbReference>